<organism evidence="3 4">
    <name type="scientific">Candidatus Borkfalkia ceftriaxoniphila</name>
    <dbReference type="NCBI Taxonomy" id="2508949"/>
    <lineage>
        <taxon>Bacteria</taxon>
        <taxon>Bacillati</taxon>
        <taxon>Bacillota</taxon>
        <taxon>Clostridia</taxon>
        <taxon>Christensenellales</taxon>
        <taxon>Christensenellaceae</taxon>
        <taxon>Candidatus Borkfalkia</taxon>
    </lineage>
</organism>
<dbReference type="Pfam" id="PF09479">
    <property type="entry name" value="Flg_new"/>
    <property type="match status" value="2"/>
</dbReference>
<name>A0A4Q2K828_9FIRM</name>
<dbReference type="Proteomes" id="UP000291269">
    <property type="component" value="Unassembled WGS sequence"/>
</dbReference>
<gene>
    <name evidence="3" type="ORF">ESZ91_10430</name>
</gene>
<evidence type="ECO:0000313" key="3">
    <source>
        <dbReference type="EMBL" id="RXZ58064.1"/>
    </source>
</evidence>
<proteinExistence type="predicted"/>
<dbReference type="InterPro" id="IPR042229">
    <property type="entry name" value="Listeria/Bacterioides_rpt_sf"/>
</dbReference>
<dbReference type="OrthoDB" id="1864276at2"/>
<reference evidence="3 4" key="1">
    <citation type="journal article" date="2019" name="Gut">
        <title>Antibiotics-induced monodominance of a novel gut bacterial order.</title>
        <authorList>
            <person name="Hildebrand F."/>
            <person name="Moitinho-Silva L."/>
            <person name="Blasche S."/>
            <person name="Jahn M.T."/>
            <person name="Gossmann T.I."/>
            <person name="Heuerta-Cepas J."/>
            <person name="Hercog R."/>
            <person name="Luetge M."/>
            <person name="Bahram M."/>
            <person name="Pryszlak A."/>
            <person name="Alves R.J."/>
            <person name="Waszak S.M."/>
            <person name="Zhu A."/>
            <person name="Ye L."/>
            <person name="Costea P.I."/>
            <person name="Aalvink S."/>
            <person name="Belzer C."/>
            <person name="Forslund S.K."/>
            <person name="Sunagawa S."/>
            <person name="Hentschel U."/>
            <person name="Merten C."/>
            <person name="Patil K.R."/>
            <person name="Benes V."/>
            <person name="Bork P."/>
        </authorList>
    </citation>
    <scope>NUCLEOTIDE SEQUENCE [LARGE SCALE GENOMIC DNA]</scope>
    <source>
        <strain evidence="3 4">HDS1380</strain>
    </source>
</reference>
<feature type="domain" description="MBG" evidence="2">
    <location>
        <begin position="602"/>
        <end position="678"/>
    </location>
</feature>
<comment type="subcellular location">
    <subcellularLocation>
        <location evidence="1">Cell envelope</location>
    </subcellularLocation>
</comment>
<sequence>MMKKRWLLAALLALGFAFLLTGCIDANIVGKTYKVTFISEGEEYDSADAALGSRVVFPETPPTKEDDETYTYTFKGWSLTEGEDAKPVESHIVVGDVTFYAVFSREEKDPEDVYFSVSFKDGVTGEKIGEDQKVKEGEDATLPTPPEHPGYTFEKWDKPHTSITSKTVITALYTKNHYRLTRNVLGETKDESVEFESALALTEPEGVDPVFVFEGWYWDKNYDTPVETGDKMPADNAEIFAKYSVDFSGAEISTEGDLIYGKGDDFALVSDLKNTEEESIVYTFVWNDGSAQEKFTLRNAGEYELSVTVTAVYGENVLTDTQEFSKTVTVEKAALSVTVGLGADSVVYGTASAPFVTYGDFQYEDSQTSLDLHPRYTYTEKDGIPVAGNKLGVGTYSVVAEFAEPDNYVLNVTAATLTVTPKDLTVTVSAENFVYGEISDILLILDLSFDGFANGDGETSLGGAAEYSYTKNGKPFTAEGLFGAGEYTVSVQGFTSENYNISYARAASFIVSKREARAVLTAKGGIYGTDPECNVKFTGILKEDESLFVPEYTFTKDGEAYLPNGLFGAGKYVVNARFAANENYELNVDAAEFTIEKADLQIGVKVPSIVYGEKPNPEITYDGFIEGENENVLSGTAVYAYTKDGEVHDFSARFVAGSYTVSVSGLTSENYAIAFAAAENFEVAKKDLTLNVSVEKTSLVYGEKPVEKITYEGFVYGENMSDIGNPRAVFKNSEGVVVSDNVFHVGNYIATVEAQSENYDILVNKTPFTVIKKDLTATVSLRQSSLTYGDLPEASVAYEGFISESEEEEQTKNVVFAYAQGDQSFDGSQLAVGKYVVSLEGLELPDYNVHVETAELTVSKKSLTIDVKADKERYIYGETPELKFVFGKFAYDEDEKVLVGGSLSVSRDESPYEDEKFIVGNYTAKAVGFTAENYDIEMSGIGFTVAPKEVTVTVSAERDVYTFGDEVIVSHSVSALAFDEPESILGDMTIVYTKDGAAYTPAALFNAGEYTATIENLFNENYDITIDSASFTVEKQVFAVERSDNQKSGIKWTFGPRFAEGSPFVFEGIVRLKSTKQGTYMATDESSFAQHFEWESGSYQIFYQNTDVTADFEISYNLKVTLVDSNFGDGVILEPSETTKTYDGKAHEFEVTVQGVAAAVEYSINDGEFTTAVPSLTDAGTYKISYKVSAENYVPVDGDFEVTILKAENHIDYSGIGATEFTYNGQDHTVDFSKATATNGTVAVSGETVFKDAGEYTVTLSVAESENYKAVSVEVTVKVAKADYEIVAENQSYVYTGSAQGKGISVTAFGEDNFTVLYGGNPAVPVLTNVESVTVHYTVTGNDNYNDANGTYDLSVTKAPNSIDVSSVTGTEWTYDGAEHVIDLNDVKAAFGEVTWGDHAFINAGTHTITLTVAGTDNYADATATIEVIVHKAELTVTPQENNFTFNAQKQGNGVTVEALDAGYTIEYTYSDKKSDTVPQFTDAGSYTVGYRVFGANYIEKSGSYTVTIAPKELTVTNPGNQNKTYDGAEFGEGITVTGNVDDQLTVTYTVNGKPFEGTPAFADAGTYEITYTVSGSNYKSVNDVYTITITKAQGTIDTSAVQTDYTYNGAEQVVDLSGVKWTGDGNRSNTKNKFTDVPDGGSFVITLTLSEGKNYFGETQDITITVHKADYEGKTHPEISEVMGVGKTLESITLDEYFTWKEPSRELVLGNNQYDAVYNADPKNYNDFALKITINARREKVTIAVDPLEADFEVKALPEPTYRILGEERVLSEEEIAYLNLKFTVTTNANFDIGSTYFVLYALAYDAENQYFELTEQETETYFKLKSVGVGDTLYTIEDALEAATEGTVIVKHDTAFASAETLAKFTDLYSATNYEVKAGVTLLVPYDANYSTNTKDVERTWVAVGKTAFVTLTVSENTNLTVYGKLIVNAKMVTASNPTTSTPKGNYFGQMEVKDHAVINFETGASFECMGFAYGSGNIVVKSGANMVEPFNLVGYKGGTISISLSLRSKVFPINQYSMSSIICNTEIQFGANYIARAFVTGKPFLTEKDVNADVSFVSTTNKAFIQLSSGSVFKSLNEENGEITFDIHGDAALNNLTLSLDGLLSMDTSKLQVPVPGNFNIIISSGTTTISQGVQIKMLPGMDLTVEKEAKLVIAGKGENSAGGLSAYGNDNYTFADNKVMQWQDGELGNVKDYPCLNMPNVYRTKPVFAYNATTPARVIIKGELIVCENAYFAVALSAEKDAKISIGTTSVLTYSIQEDYSKSGAIDYFTTNFILNGNFNGEYSASFEVGKTYTYTESGWVVAV</sequence>
<dbReference type="PROSITE" id="PS51257">
    <property type="entry name" value="PROKAR_LIPOPROTEIN"/>
    <property type="match status" value="1"/>
</dbReference>
<evidence type="ECO:0000259" key="2">
    <source>
        <dbReference type="Pfam" id="PF18676"/>
    </source>
</evidence>
<protein>
    <recommendedName>
        <fullName evidence="2">MBG domain-containing protein</fullName>
    </recommendedName>
</protein>
<dbReference type="Gene3D" id="2.60.40.4270">
    <property type="entry name" value="Listeria-Bacteroides repeat domain"/>
    <property type="match status" value="1"/>
</dbReference>
<dbReference type="InterPro" id="IPR013378">
    <property type="entry name" value="InlB-like_B-rpt"/>
</dbReference>
<evidence type="ECO:0000256" key="1">
    <source>
        <dbReference type="ARBA" id="ARBA00004196"/>
    </source>
</evidence>
<comment type="caution">
    <text evidence="3">The sequence shown here is derived from an EMBL/GenBank/DDBJ whole genome shotgun (WGS) entry which is preliminary data.</text>
</comment>
<accession>A0A4Q2K828</accession>
<dbReference type="GO" id="GO:0030313">
    <property type="term" value="C:cell envelope"/>
    <property type="evidence" value="ECO:0007669"/>
    <property type="project" value="UniProtKB-SubCell"/>
</dbReference>
<keyword evidence="4" id="KW-1185">Reference proteome</keyword>
<evidence type="ECO:0000313" key="4">
    <source>
        <dbReference type="Proteomes" id="UP000291269"/>
    </source>
</evidence>
<dbReference type="EMBL" id="SDOZ01000004">
    <property type="protein sequence ID" value="RXZ58064.1"/>
    <property type="molecule type" value="Genomic_DNA"/>
</dbReference>
<dbReference type="Pfam" id="PF18676">
    <property type="entry name" value="MBG_2"/>
    <property type="match status" value="2"/>
</dbReference>
<dbReference type="InterPro" id="IPR041286">
    <property type="entry name" value="MBG_2"/>
</dbReference>
<feature type="domain" description="MBG" evidence="2">
    <location>
        <begin position="424"/>
        <end position="505"/>
    </location>
</feature>